<evidence type="ECO:0000256" key="4">
    <source>
        <dbReference type="RuleBase" id="RU000639"/>
    </source>
</evidence>
<comment type="similarity">
    <text evidence="1 3 5">Belongs to the GrpE family.</text>
</comment>
<accession>A0ABY8MH23</accession>
<sequence length="215" mass="24070">MSKKKLDKAETGEQAPSTDENLQAKQKKQGPQEAVETAGAAETKVSADDAKASAEMSPEDRIIRLEAEKQGLNEALLRKQADFENYRRRMQKDKEEAIRFANRSLIVELLEVLDNFERALVSHRDEKDSGPGMKSLFEGLELVERQLVGMLSGNWGLKAIDSVGQEFDPNMHEALAMEESGDYEVPTVVENFQTGYILHERVLRPARVKVRGPAS</sequence>
<feature type="compositionally biased region" description="Basic and acidic residues" evidence="7">
    <location>
        <begin position="45"/>
        <end position="58"/>
    </location>
</feature>
<dbReference type="RefSeq" id="WP_326926811.1">
    <property type="nucleotide sequence ID" value="NZ_CP123443.1"/>
</dbReference>
<keyword evidence="3 4" id="KW-0346">Stress response</keyword>
<dbReference type="EMBL" id="CP123443">
    <property type="protein sequence ID" value="WGK68625.1"/>
    <property type="molecule type" value="Genomic_DNA"/>
</dbReference>
<reference evidence="8 9" key="1">
    <citation type="submission" date="2023-04" db="EMBL/GenBank/DDBJ databases">
        <title>Spirochaete genome identified in red abalone sample constitutes a novel genus.</title>
        <authorList>
            <person name="Sharma S.P."/>
            <person name="Purcell C.M."/>
            <person name="Hyde J.R."/>
            <person name="Severin A.J."/>
        </authorList>
    </citation>
    <scope>NUCLEOTIDE SEQUENCE [LARGE SCALE GENOMIC DNA]</scope>
    <source>
        <strain evidence="8 9">SP-2023</strain>
    </source>
</reference>
<keyword evidence="2 3" id="KW-0143">Chaperone</keyword>
<dbReference type="Gene3D" id="3.90.20.20">
    <property type="match status" value="1"/>
</dbReference>
<dbReference type="SUPFAM" id="SSF51064">
    <property type="entry name" value="Head domain of nucleotide exchange factor GrpE"/>
    <property type="match status" value="1"/>
</dbReference>
<dbReference type="HAMAP" id="MF_01151">
    <property type="entry name" value="GrpE"/>
    <property type="match status" value="1"/>
</dbReference>
<dbReference type="Gene3D" id="2.30.22.10">
    <property type="entry name" value="Head domain of nucleotide exchange factor GrpE"/>
    <property type="match status" value="1"/>
</dbReference>
<evidence type="ECO:0000256" key="2">
    <source>
        <dbReference type="ARBA" id="ARBA00023186"/>
    </source>
</evidence>
<keyword evidence="3" id="KW-0963">Cytoplasm</keyword>
<gene>
    <name evidence="3 8" type="primary">grpE</name>
    <name evidence="8" type="ORF">P0082_09055</name>
</gene>
<dbReference type="CDD" id="cd00446">
    <property type="entry name" value="GrpE"/>
    <property type="match status" value="1"/>
</dbReference>
<evidence type="ECO:0000313" key="9">
    <source>
        <dbReference type="Proteomes" id="UP001228690"/>
    </source>
</evidence>
<evidence type="ECO:0000256" key="6">
    <source>
        <dbReference type="SAM" id="Coils"/>
    </source>
</evidence>
<feature type="compositionally biased region" description="Polar residues" evidence="7">
    <location>
        <begin position="14"/>
        <end position="24"/>
    </location>
</feature>
<dbReference type="SUPFAM" id="SSF58014">
    <property type="entry name" value="Coiled-coil domain of nucleotide exchange factor GrpE"/>
    <property type="match status" value="1"/>
</dbReference>
<dbReference type="InterPro" id="IPR009012">
    <property type="entry name" value="GrpE_head"/>
</dbReference>
<name>A0ABY8MH23_9SPIO</name>
<dbReference type="Pfam" id="PF01025">
    <property type="entry name" value="GrpE"/>
    <property type="match status" value="1"/>
</dbReference>
<protein>
    <recommendedName>
        <fullName evidence="3 4">Protein GrpE</fullName>
    </recommendedName>
    <alternativeName>
        <fullName evidence="3">HSP-70 cofactor</fullName>
    </alternativeName>
</protein>
<feature type="region of interest" description="Disordered" evidence="7">
    <location>
        <begin position="1"/>
        <end position="58"/>
    </location>
</feature>
<dbReference type="InterPro" id="IPR000740">
    <property type="entry name" value="GrpE"/>
</dbReference>
<dbReference type="PRINTS" id="PR00773">
    <property type="entry name" value="GRPEPROTEIN"/>
</dbReference>
<dbReference type="PANTHER" id="PTHR21237">
    <property type="entry name" value="GRPE PROTEIN"/>
    <property type="match status" value="1"/>
</dbReference>
<comment type="subcellular location">
    <subcellularLocation>
        <location evidence="3">Cytoplasm</location>
    </subcellularLocation>
</comment>
<organism evidence="8 9">
    <name type="scientific">Candidatus Haliotispira prima</name>
    <dbReference type="NCBI Taxonomy" id="3034016"/>
    <lineage>
        <taxon>Bacteria</taxon>
        <taxon>Pseudomonadati</taxon>
        <taxon>Spirochaetota</taxon>
        <taxon>Spirochaetia</taxon>
        <taxon>Spirochaetales</taxon>
        <taxon>Spirochaetaceae</taxon>
        <taxon>Candidatus Haliotispira</taxon>
    </lineage>
</organism>
<evidence type="ECO:0000256" key="5">
    <source>
        <dbReference type="RuleBase" id="RU004478"/>
    </source>
</evidence>
<comment type="function">
    <text evidence="3 4">Participates actively in the response to hyperosmotic and heat shock by preventing the aggregation of stress-denatured proteins, in association with DnaK and GrpE. It is the nucleotide exchange factor for DnaK and may function as a thermosensor. Unfolded proteins bind initially to DnaJ; upon interaction with the DnaJ-bound protein, DnaK hydrolyzes its bound ATP, resulting in the formation of a stable complex. GrpE releases ADP from DnaK; ATP binding to DnaK triggers the release of the substrate protein, thus completing the reaction cycle. Several rounds of ATP-dependent interactions between DnaJ, DnaK and GrpE are required for fully efficient folding.</text>
</comment>
<keyword evidence="6" id="KW-0175">Coiled coil</keyword>
<keyword evidence="9" id="KW-1185">Reference proteome</keyword>
<dbReference type="PROSITE" id="PS01071">
    <property type="entry name" value="GRPE"/>
    <property type="match status" value="1"/>
</dbReference>
<dbReference type="PANTHER" id="PTHR21237:SF23">
    <property type="entry name" value="GRPE PROTEIN HOMOLOG, MITOCHONDRIAL"/>
    <property type="match status" value="1"/>
</dbReference>
<dbReference type="Proteomes" id="UP001228690">
    <property type="component" value="Chromosome"/>
</dbReference>
<feature type="coiled-coil region" evidence="6">
    <location>
        <begin position="62"/>
        <end position="126"/>
    </location>
</feature>
<proteinExistence type="inferred from homology"/>
<comment type="subunit">
    <text evidence="3">Homodimer.</text>
</comment>
<evidence type="ECO:0000313" key="8">
    <source>
        <dbReference type="EMBL" id="WGK68625.1"/>
    </source>
</evidence>
<dbReference type="InterPro" id="IPR013805">
    <property type="entry name" value="GrpE_CC"/>
</dbReference>
<evidence type="ECO:0000256" key="1">
    <source>
        <dbReference type="ARBA" id="ARBA00009054"/>
    </source>
</evidence>
<dbReference type="NCBIfam" id="NF010738">
    <property type="entry name" value="PRK14140.1"/>
    <property type="match status" value="1"/>
</dbReference>
<evidence type="ECO:0000256" key="3">
    <source>
        <dbReference type="HAMAP-Rule" id="MF_01151"/>
    </source>
</evidence>
<evidence type="ECO:0000256" key="7">
    <source>
        <dbReference type="SAM" id="MobiDB-lite"/>
    </source>
</evidence>